<protein>
    <submittedName>
        <fullName evidence="1">8384_t:CDS:1</fullName>
    </submittedName>
</protein>
<evidence type="ECO:0000313" key="2">
    <source>
        <dbReference type="Proteomes" id="UP000789739"/>
    </source>
</evidence>
<accession>A0A9N9E3X3</accession>
<evidence type="ECO:0000313" key="1">
    <source>
        <dbReference type="EMBL" id="CAG8663262.1"/>
    </source>
</evidence>
<organism evidence="1 2">
    <name type="scientific">Paraglomus brasilianum</name>
    <dbReference type="NCBI Taxonomy" id="144538"/>
    <lineage>
        <taxon>Eukaryota</taxon>
        <taxon>Fungi</taxon>
        <taxon>Fungi incertae sedis</taxon>
        <taxon>Mucoromycota</taxon>
        <taxon>Glomeromycotina</taxon>
        <taxon>Glomeromycetes</taxon>
        <taxon>Paraglomerales</taxon>
        <taxon>Paraglomeraceae</taxon>
        <taxon>Paraglomus</taxon>
    </lineage>
</organism>
<feature type="non-terminal residue" evidence="1">
    <location>
        <position position="1"/>
    </location>
</feature>
<keyword evidence="2" id="KW-1185">Reference proteome</keyword>
<reference evidence="1" key="1">
    <citation type="submission" date="2021-06" db="EMBL/GenBank/DDBJ databases">
        <authorList>
            <person name="Kallberg Y."/>
            <person name="Tangrot J."/>
            <person name="Rosling A."/>
        </authorList>
    </citation>
    <scope>NUCLEOTIDE SEQUENCE</scope>
    <source>
        <strain evidence="1">BR232B</strain>
    </source>
</reference>
<dbReference type="OrthoDB" id="2434238at2759"/>
<dbReference type="EMBL" id="CAJVPI010003898">
    <property type="protein sequence ID" value="CAG8663262.1"/>
    <property type="molecule type" value="Genomic_DNA"/>
</dbReference>
<dbReference type="AlphaFoldDB" id="A0A9N9E3X3"/>
<name>A0A9N9E3X3_9GLOM</name>
<gene>
    <name evidence="1" type="ORF">PBRASI_LOCUS10902</name>
</gene>
<sequence>LLSATYSVKGYKTLVEVKECDDNDNRHQRLDILVCNCDSPTYGYELVVAPTLEHFRDHVRRAKHYAKVHKTNNMFIVNLCPKPSVDYFEEMTSVRRSSRLANKVQPCYAENLQQPPEPFVFPTNVTVMNVTIRKENKGLVANLVYRDGKENTIVIKGSEWYM</sequence>
<comment type="caution">
    <text evidence="1">The sequence shown here is derived from an EMBL/GenBank/DDBJ whole genome shotgun (WGS) entry which is preliminary data.</text>
</comment>
<dbReference type="Proteomes" id="UP000789739">
    <property type="component" value="Unassembled WGS sequence"/>
</dbReference>
<proteinExistence type="predicted"/>